<name>A0A238U5S5_9FLAO</name>
<reference evidence="2 3" key="1">
    <citation type="submission" date="2017-07" db="EMBL/GenBank/DDBJ databases">
        <authorList>
            <person name="Sun Z.S."/>
            <person name="Albrecht U."/>
            <person name="Echele G."/>
            <person name="Lee C.C."/>
        </authorList>
    </citation>
    <scope>NUCLEOTIDE SEQUENCE [LARGE SCALE GENOMIC DNA]</scope>
    <source>
        <strain evidence="3">type strain: KCTC 22618</strain>
    </source>
</reference>
<evidence type="ECO:0000256" key="1">
    <source>
        <dbReference type="SAM" id="Phobius"/>
    </source>
</evidence>
<evidence type="ECO:0000313" key="2">
    <source>
        <dbReference type="EMBL" id="SNR14452.1"/>
    </source>
</evidence>
<dbReference type="AlphaFoldDB" id="A0A238U5S5"/>
<protein>
    <submittedName>
        <fullName evidence="2">Uncharacterized protein</fullName>
    </submittedName>
</protein>
<dbReference type="EMBL" id="LT899436">
    <property type="protein sequence ID" value="SNR14452.1"/>
    <property type="molecule type" value="Genomic_DNA"/>
</dbReference>
<dbReference type="Proteomes" id="UP000215214">
    <property type="component" value="Chromosome TJEJU"/>
</dbReference>
<accession>A0A238U5S5</accession>
<feature type="transmembrane region" description="Helical" evidence="1">
    <location>
        <begin position="12"/>
        <end position="34"/>
    </location>
</feature>
<sequence>MKDYLQNIPVYRILTILFFAFVVSAFINISSKILEHKKYDMDRIIVDIQRKFPKSTLGFQNIRIEGEDLKTSFDPESASIDYYYESKYLKIIDNKFQFDTDNTWMLYSIPLLIILVGLHSAPITDLKKIIYSNYFWFYCVVLGILCFTISYDRDDYKNQYLPKNKFESQVLLLMEELNNRNYKK</sequence>
<proteinExistence type="predicted"/>
<evidence type="ECO:0000313" key="3">
    <source>
        <dbReference type="Proteomes" id="UP000215214"/>
    </source>
</evidence>
<organism evidence="2 3">
    <name type="scientific">Tenacibaculum jejuense</name>
    <dbReference type="NCBI Taxonomy" id="584609"/>
    <lineage>
        <taxon>Bacteria</taxon>
        <taxon>Pseudomonadati</taxon>
        <taxon>Bacteroidota</taxon>
        <taxon>Flavobacteriia</taxon>
        <taxon>Flavobacteriales</taxon>
        <taxon>Flavobacteriaceae</taxon>
        <taxon>Tenacibaculum</taxon>
    </lineage>
</organism>
<keyword evidence="3" id="KW-1185">Reference proteome</keyword>
<dbReference type="KEGG" id="tje:TJEJU_0675"/>
<keyword evidence="1" id="KW-1133">Transmembrane helix</keyword>
<keyword evidence="1" id="KW-0812">Transmembrane</keyword>
<keyword evidence="1" id="KW-0472">Membrane</keyword>
<gene>
    <name evidence="2" type="ORF">TJEJU_0675</name>
</gene>
<feature type="transmembrane region" description="Helical" evidence="1">
    <location>
        <begin position="134"/>
        <end position="151"/>
    </location>
</feature>
<feature type="transmembrane region" description="Helical" evidence="1">
    <location>
        <begin position="104"/>
        <end position="122"/>
    </location>
</feature>